<keyword evidence="2" id="KW-1185">Reference proteome</keyword>
<sequence length="551" mass="58764">MALVADPRIVGEDDGGVFAQVGDESGALGAGDRTAGQVEGILDPGHTAWRCAEGRGALASSGGGPRSGGDFSGAGTIDHLDAVIVEGPPVLVFDPYGLQGGPDRRVDADCEVPLDLWWNAIHPVIAIRIGDAELLACLCLEPALALPLPLEGVILRLVPDSASVCGDVDFALQTTATRRFGMDGSTQRVDFPELFGQCDLAFGSAELGEVAAHDLLQHAGGDRDPAGEPSVDGDGQLFDLGESGEETRRPACRVAVHHIRNPRQYSRSAGCKFLEFGSYAAQPILEFASPLLGQRHVIAPVDVGQQLCQVAFAPLGPSAGLVEPLGRDIRSDIRDQCVGLLCPDKRIGGQLGQHARDIFREAEVCRRVVLVQLVIAVYRRGGRLHVFAEYIENGKVCLFGHRGIGIGVREVGECRRQGGRQSTGVTSEVLGCGTGIRGRRQPSARGCENFERPKKPEVIEPLDGLCYGFTTSRILRSTVPGVFPVLLLVAAHDGLFDLRGGCRIDATLIDTGQCVSEFMRSGAHGPDARCVPRRCAESERPFYGLASFRPW</sequence>
<protein>
    <submittedName>
        <fullName evidence="1">Uncharacterized protein</fullName>
    </submittedName>
</protein>
<proteinExistence type="predicted"/>
<dbReference type="Proteomes" id="UP000215506">
    <property type="component" value="Unassembled WGS sequence"/>
</dbReference>
<evidence type="ECO:0000313" key="2">
    <source>
        <dbReference type="Proteomes" id="UP000215506"/>
    </source>
</evidence>
<evidence type="ECO:0000313" key="1">
    <source>
        <dbReference type="EMBL" id="OXR41708.1"/>
    </source>
</evidence>
<dbReference type="AlphaFoldDB" id="A0A231GYN4"/>
<comment type="caution">
    <text evidence="1">The sequence shown here is derived from an EMBL/GenBank/DDBJ whole genome shotgun (WGS) entry which is preliminary data.</text>
</comment>
<accession>A0A231GYN4</accession>
<dbReference type="EMBL" id="NGAF01000017">
    <property type="protein sequence ID" value="OXR41708.1"/>
    <property type="molecule type" value="Genomic_DNA"/>
</dbReference>
<reference evidence="1 2" key="1">
    <citation type="submission" date="2017-07" db="EMBL/GenBank/DDBJ databases">
        <title>First draft Genome Sequence of Nocardia cerradoensis isolated from human infection.</title>
        <authorList>
            <person name="Carrasco G."/>
        </authorList>
    </citation>
    <scope>NUCLEOTIDE SEQUENCE [LARGE SCALE GENOMIC DNA]</scope>
    <source>
        <strain evidence="1 2">CNM20130759</strain>
    </source>
</reference>
<gene>
    <name evidence="1" type="ORF">B7C42_06050</name>
</gene>
<organism evidence="1 2">
    <name type="scientific">Nocardia cerradoensis</name>
    <dbReference type="NCBI Taxonomy" id="85688"/>
    <lineage>
        <taxon>Bacteria</taxon>
        <taxon>Bacillati</taxon>
        <taxon>Actinomycetota</taxon>
        <taxon>Actinomycetes</taxon>
        <taxon>Mycobacteriales</taxon>
        <taxon>Nocardiaceae</taxon>
        <taxon>Nocardia</taxon>
    </lineage>
</organism>
<name>A0A231GYN4_9NOCA</name>